<dbReference type="InterPro" id="IPR010652">
    <property type="entry name" value="DUF1232"/>
</dbReference>
<reference evidence="7" key="1">
    <citation type="journal article" date="2021" name="PeerJ">
        <title>Extensive microbial diversity within the chicken gut microbiome revealed by metagenomics and culture.</title>
        <authorList>
            <person name="Gilroy R."/>
            <person name="Ravi A."/>
            <person name="Getino M."/>
            <person name="Pursley I."/>
            <person name="Horton D.L."/>
            <person name="Alikhan N.F."/>
            <person name="Baker D."/>
            <person name="Gharbi K."/>
            <person name="Hall N."/>
            <person name="Watson M."/>
            <person name="Adriaenssens E.M."/>
            <person name="Foster-Nyarko E."/>
            <person name="Jarju S."/>
            <person name="Secka A."/>
            <person name="Antonio M."/>
            <person name="Oren A."/>
            <person name="Chaudhuri R.R."/>
            <person name="La Ragione R."/>
            <person name="Hildebrand F."/>
            <person name="Pallen M.J."/>
        </authorList>
    </citation>
    <scope>NUCLEOTIDE SEQUENCE</scope>
    <source>
        <strain evidence="7">ChiHjej9B8-1298</strain>
    </source>
</reference>
<dbReference type="GO" id="GO:0012505">
    <property type="term" value="C:endomembrane system"/>
    <property type="evidence" value="ECO:0007669"/>
    <property type="project" value="UniProtKB-SubCell"/>
</dbReference>
<feature type="domain" description="DUF1232" evidence="6">
    <location>
        <begin position="14"/>
        <end position="49"/>
    </location>
</feature>
<evidence type="ECO:0000259" key="6">
    <source>
        <dbReference type="Pfam" id="PF06803"/>
    </source>
</evidence>
<evidence type="ECO:0000313" key="7">
    <source>
        <dbReference type="EMBL" id="HIZ33317.1"/>
    </source>
</evidence>
<evidence type="ECO:0000256" key="1">
    <source>
        <dbReference type="ARBA" id="ARBA00004127"/>
    </source>
</evidence>
<keyword evidence="4 5" id="KW-0472">Membrane</keyword>
<name>A0A9D2E9M6_9BACE</name>
<evidence type="ECO:0000256" key="3">
    <source>
        <dbReference type="ARBA" id="ARBA00022989"/>
    </source>
</evidence>
<comment type="caution">
    <text evidence="7">The sequence shown here is derived from an EMBL/GenBank/DDBJ whole genome shotgun (WGS) entry which is preliminary data.</text>
</comment>
<evidence type="ECO:0000256" key="5">
    <source>
        <dbReference type="SAM" id="Phobius"/>
    </source>
</evidence>
<proteinExistence type="predicted"/>
<accession>A0A9D2E9M6</accession>
<feature type="transmembrane region" description="Helical" evidence="5">
    <location>
        <begin position="67"/>
        <end position="95"/>
    </location>
</feature>
<sequence length="96" mass="10493">MKTIPMIKDRTRNLLILLLVAVYLASPVDVIPDVVPVAGWLDDVLLLLWAVLKIMESGDKGIRSFLGAVQGLLVVGVLLVILFLTLCVLLIMSLIK</sequence>
<organism evidence="7 8">
    <name type="scientific">Candidatus Bacteroides merdigallinarum</name>
    <dbReference type="NCBI Taxonomy" id="2838473"/>
    <lineage>
        <taxon>Bacteria</taxon>
        <taxon>Pseudomonadati</taxon>
        <taxon>Bacteroidota</taxon>
        <taxon>Bacteroidia</taxon>
        <taxon>Bacteroidales</taxon>
        <taxon>Bacteroidaceae</taxon>
        <taxon>Bacteroides</taxon>
    </lineage>
</organism>
<evidence type="ECO:0000256" key="2">
    <source>
        <dbReference type="ARBA" id="ARBA00022692"/>
    </source>
</evidence>
<keyword evidence="2 5" id="KW-0812">Transmembrane</keyword>
<comment type="subcellular location">
    <subcellularLocation>
        <location evidence="1">Endomembrane system</location>
        <topology evidence="1">Multi-pass membrane protein</topology>
    </subcellularLocation>
</comment>
<keyword evidence="3 5" id="KW-1133">Transmembrane helix</keyword>
<dbReference type="EMBL" id="DXBX01000055">
    <property type="protein sequence ID" value="HIZ33317.1"/>
    <property type="molecule type" value="Genomic_DNA"/>
</dbReference>
<evidence type="ECO:0000256" key="4">
    <source>
        <dbReference type="ARBA" id="ARBA00023136"/>
    </source>
</evidence>
<reference evidence="7" key="2">
    <citation type="submission" date="2021-04" db="EMBL/GenBank/DDBJ databases">
        <authorList>
            <person name="Gilroy R."/>
        </authorList>
    </citation>
    <scope>NUCLEOTIDE SEQUENCE</scope>
    <source>
        <strain evidence="7">ChiHjej9B8-1298</strain>
    </source>
</reference>
<dbReference type="AlphaFoldDB" id="A0A9D2E9M6"/>
<evidence type="ECO:0000313" key="8">
    <source>
        <dbReference type="Proteomes" id="UP000824028"/>
    </source>
</evidence>
<protein>
    <submittedName>
        <fullName evidence="7">DUF1232 domain-containing protein</fullName>
    </submittedName>
</protein>
<dbReference type="Proteomes" id="UP000824028">
    <property type="component" value="Unassembled WGS sequence"/>
</dbReference>
<dbReference type="Pfam" id="PF06803">
    <property type="entry name" value="DUF1232"/>
    <property type="match status" value="1"/>
</dbReference>
<gene>
    <name evidence="7" type="ORF">H9814_07245</name>
</gene>